<dbReference type="AlphaFoldDB" id="A0A392VJQ2"/>
<keyword evidence="7" id="KW-1185">Reference proteome</keyword>
<evidence type="ECO:0000313" key="7">
    <source>
        <dbReference type="Proteomes" id="UP000265520"/>
    </source>
</evidence>
<evidence type="ECO:0000256" key="2">
    <source>
        <dbReference type="ARBA" id="ARBA00004988"/>
    </source>
</evidence>
<dbReference type="Gene3D" id="3.40.50.1360">
    <property type="match status" value="1"/>
</dbReference>
<dbReference type="InterPro" id="IPR037171">
    <property type="entry name" value="NagB/RpiA_transferase-like"/>
</dbReference>
<comment type="pathway">
    <text evidence="2">Carbohydrate degradation; pentose phosphate pathway; D-ribose 5-phosphate from D-ribulose 5-phosphate (non-oxidative stage): step 1/1.</text>
</comment>
<evidence type="ECO:0000256" key="5">
    <source>
        <dbReference type="ARBA" id="ARBA00023235"/>
    </source>
</evidence>
<dbReference type="GO" id="GO:0009052">
    <property type="term" value="P:pentose-phosphate shunt, non-oxidative branch"/>
    <property type="evidence" value="ECO:0007669"/>
    <property type="project" value="InterPro"/>
</dbReference>
<dbReference type="Gene3D" id="3.30.70.260">
    <property type="match status" value="1"/>
</dbReference>
<keyword evidence="5 6" id="KW-0413">Isomerase</keyword>
<name>A0A392VJQ2_9FABA</name>
<proteinExistence type="inferred from homology"/>
<comment type="catalytic activity">
    <reaction evidence="1">
        <text>aldehydo-D-ribose 5-phosphate = D-ribulose 5-phosphate</text>
        <dbReference type="Rhea" id="RHEA:14657"/>
        <dbReference type="ChEBI" id="CHEBI:58121"/>
        <dbReference type="ChEBI" id="CHEBI:58273"/>
        <dbReference type="EC" id="5.3.1.6"/>
    </reaction>
</comment>
<dbReference type="SUPFAM" id="SSF100950">
    <property type="entry name" value="NagB/RpiA/CoA transferase-like"/>
    <property type="match status" value="1"/>
</dbReference>
<reference evidence="6 7" key="1">
    <citation type="journal article" date="2018" name="Front. Plant Sci.">
        <title>Red Clover (Trifolium pratense) and Zigzag Clover (T. medium) - A Picture of Genomic Similarities and Differences.</title>
        <authorList>
            <person name="Dluhosova J."/>
            <person name="Istvanek J."/>
            <person name="Nedelnik J."/>
            <person name="Repkova J."/>
        </authorList>
    </citation>
    <scope>NUCLEOTIDE SEQUENCE [LARGE SCALE GENOMIC DNA]</scope>
    <source>
        <strain evidence="7">cv. 10/8</strain>
        <tissue evidence="6">Leaf</tissue>
    </source>
</reference>
<dbReference type="InterPro" id="IPR004788">
    <property type="entry name" value="Ribose5P_isomerase_type_A"/>
</dbReference>
<dbReference type="Proteomes" id="UP000265520">
    <property type="component" value="Unassembled WGS sequence"/>
</dbReference>
<evidence type="ECO:0000256" key="3">
    <source>
        <dbReference type="ARBA" id="ARBA00008088"/>
    </source>
</evidence>
<dbReference type="Pfam" id="PF06026">
    <property type="entry name" value="Rib_5-P_isom_A"/>
    <property type="match status" value="1"/>
</dbReference>
<evidence type="ECO:0000256" key="4">
    <source>
        <dbReference type="ARBA" id="ARBA00011959"/>
    </source>
</evidence>
<evidence type="ECO:0000256" key="1">
    <source>
        <dbReference type="ARBA" id="ARBA00001713"/>
    </source>
</evidence>
<dbReference type="PANTHER" id="PTHR43748">
    <property type="entry name" value="RIBOSE-5-PHOSPHATE ISOMERASE 3, CHLOROPLASTIC-RELATED"/>
    <property type="match status" value="1"/>
</dbReference>
<dbReference type="EC" id="5.3.1.6" evidence="4"/>
<dbReference type="UniPathway" id="UPA00115">
    <property type="reaction ID" value="UER00412"/>
</dbReference>
<sequence>NPRLDLAIDGADEVDPYLNLVKGRGGALLREKMVEAASDKFVVVVDDTKLVTGLGGSGLAMPVEVVQFCWK</sequence>
<dbReference type="GO" id="GO:0004751">
    <property type="term" value="F:ribose-5-phosphate isomerase activity"/>
    <property type="evidence" value="ECO:0007669"/>
    <property type="project" value="UniProtKB-EC"/>
</dbReference>
<feature type="non-terminal residue" evidence="6">
    <location>
        <position position="71"/>
    </location>
</feature>
<dbReference type="EMBL" id="LXQA011160164">
    <property type="protein sequence ID" value="MCI87201.1"/>
    <property type="molecule type" value="Genomic_DNA"/>
</dbReference>
<feature type="non-terminal residue" evidence="6">
    <location>
        <position position="1"/>
    </location>
</feature>
<organism evidence="6 7">
    <name type="scientific">Trifolium medium</name>
    <dbReference type="NCBI Taxonomy" id="97028"/>
    <lineage>
        <taxon>Eukaryota</taxon>
        <taxon>Viridiplantae</taxon>
        <taxon>Streptophyta</taxon>
        <taxon>Embryophyta</taxon>
        <taxon>Tracheophyta</taxon>
        <taxon>Spermatophyta</taxon>
        <taxon>Magnoliopsida</taxon>
        <taxon>eudicotyledons</taxon>
        <taxon>Gunneridae</taxon>
        <taxon>Pentapetalae</taxon>
        <taxon>rosids</taxon>
        <taxon>fabids</taxon>
        <taxon>Fabales</taxon>
        <taxon>Fabaceae</taxon>
        <taxon>Papilionoideae</taxon>
        <taxon>50 kb inversion clade</taxon>
        <taxon>NPAAA clade</taxon>
        <taxon>Hologalegina</taxon>
        <taxon>IRL clade</taxon>
        <taxon>Trifolieae</taxon>
        <taxon>Trifolium</taxon>
    </lineage>
</organism>
<dbReference type="PANTHER" id="PTHR43748:SF3">
    <property type="entry name" value="RIBOSE-5-PHOSPHATE ISOMERASE 3, CHLOROPLASTIC-RELATED"/>
    <property type="match status" value="1"/>
</dbReference>
<dbReference type="InterPro" id="IPR050262">
    <property type="entry name" value="Ribose-5P_isomerase"/>
</dbReference>
<protein>
    <recommendedName>
        <fullName evidence="4">ribose-5-phosphate isomerase</fullName>
        <ecNumber evidence="4">5.3.1.6</ecNumber>
    </recommendedName>
</protein>
<comment type="caution">
    <text evidence="6">The sequence shown here is derived from an EMBL/GenBank/DDBJ whole genome shotgun (WGS) entry which is preliminary data.</text>
</comment>
<evidence type="ECO:0000313" key="6">
    <source>
        <dbReference type="EMBL" id="MCI87201.1"/>
    </source>
</evidence>
<comment type="similarity">
    <text evidence="3">Belongs to the ribose 5-phosphate isomerase family.</text>
</comment>
<accession>A0A392VJQ2</accession>